<feature type="transmembrane region" description="Helical" evidence="1">
    <location>
        <begin position="41"/>
        <end position="60"/>
    </location>
</feature>
<name>A0A0P7BCT0_9BACT</name>
<proteinExistence type="predicted"/>
<organism evidence="2 3">
    <name type="scientific">Jiulongibacter sediminis</name>
    <dbReference type="NCBI Taxonomy" id="1605367"/>
    <lineage>
        <taxon>Bacteria</taxon>
        <taxon>Pseudomonadati</taxon>
        <taxon>Bacteroidota</taxon>
        <taxon>Cytophagia</taxon>
        <taxon>Cytophagales</taxon>
        <taxon>Leadbetterellaceae</taxon>
        <taxon>Jiulongibacter</taxon>
    </lineage>
</organism>
<keyword evidence="3" id="KW-1185">Reference proteome</keyword>
<gene>
    <name evidence="2" type="ORF">AFM12_07285</name>
</gene>
<evidence type="ECO:0000313" key="2">
    <source>
        <dbReference type="EMBL" id="KPM48430.1"/>
    </source>
</evidence>
<evidence type="ECO:0000256" key="1">
    <source>
        <dbReference type="SAM" id="Phobius"/>
    </source>
</evidence>
<keyword evidence="1" id="KW-1133">Transmembrane helix</keyword>
<dbReference type="EMBL" id="LGTQ01000006">
    <property type="protein sequence ID" value="KPM48430.1"/>
    <property type="molecule type" value="Genomic_DNA"/>
</dbReference>
<dbReference type="AlphaFoldDB" id="A0A0P7BCT0"/>
<accession>A0A0P7BCT0</accession>
<sequence length="149" mass="17790">MRRYPFGHNSKIGFHLLLGFLFLTLLLELPLIFIGPFNVNILVLLLIQILLGIYIAYLYLFKFVQLFHEDDHWYIEWATCKILQIADPRKAYLKNIFNQIIVVNVKDKKLCIPIHIKHFKRALDFLFSSDSDKSKNYFFERIDLIQDLQ</sequence>
<feature type="transmembrane region" description="Helical" evidence="1">
    <location>
        <begin position="12"/>
        <end position="35"/>
    </location>
</feature>
<dbReference type="STRING" id="1605367.AFM12_07285"/>
<keyword evidence="1" id="KW-0812">Transmembrane</keyword>
<protein>
    <submittedName>
        <fullName evidence="2">Uncharacterized protein</fullName>
    </submittedName>
</protein>
<dbReference type="Proteomes" id="UP000050454">
    <property type="component" value="Unassembled WGS sequence"/>
</dbReference>
<comment type="caution">
    <text evidence="2">The sequence shown here is derived from an EMBL/GenBank/DDBJ whole genome shotgun (WGS) entry which is preliminary data.</text>
</comment>
<keyword evidence="1" id="KW-0472">Membrane</keyword>
<reference evidence="2 3" key="1">
    <citation type="submission" date="2015-07" db="EMBL/GenBank/DDBJ databases">
        <title>The draft genome sequence of Leadbetterella sp. JN14-9.</title>
        <authorList>
            <person name="Liu Y."/>
            <person name="Du J."/>
            <person name="Shao Z."/>
        </authorList>
    </citation>
    <scope>NUCLEOTIDE SEQUENCE [LARGE SCALE GENOMIC DNA]</scope>
    <source>
        <strain evidence="2 3">JN14-9</strain>
    </source>
</reference>
<evidence type="ECO:0000313" key="3">
    <source>
        <dbReference type="Proteomes" id="UP000050454"/>
    </source>
</evidence>